<proteinExistence type="predicted"/>
<dbReference type="Proteomes" id="UP000001449">
    <property type="component" value="Unassembled WGS sequence"/>
</dbReference>
<organism evidence="1 2">
    <name type="scientific">Thalassiosira pseudonana</name>
    <name type="common">Marine diatom</name>
    <name type="synonym">Cyclotella nana</name>
    <dbReference type="NCBI Taxonomy" id="35128"/>
    <lineage>
        <taxon>Eukaryota</taxon>
        <taxon>Sar</taxon>
        <taxon>Stramenopiles</taxon>
        <taxon>Ochrophyta</taxon>
        <taxon>Bacillariophyta</taxon>
        <taxon>Coscinodiscophyceae</taxon>
        <taxon>Thalassiosirophycidae</taxon>
        <taxon>Thalassiosirales</taxon>
        <taxon>Thalassiosiraceae</taxon>
        <taxon>Thalassiosira</taxon>
    </lineage>
</organism>
<accession>B8LDM9</accession>
<reference evidence="1 2" key="1">
    <citation type="journal article" date="2004" name="Science">
        <title>The genome of the diatom Thalassiosira pseudonana: ecology, evolution, and metabolism.</title>
        <authorList>
            <person name="Armbrust E.V."/>
            <person name="Berges J.A."/>
            <person name="Bowler C."/>
            <person name="Green B.R."/>
            <person name="Martinez D."/>
            <person name="Putnam N.H."/>
            <person name="Zhou S."/>
            <person name="Allen A.E."/>
            <person name="Apt K.E."/>
            <person name="Bechner M."/>
            <person name="Brzezinski M.A."/>
            <person name="Chaal B.K."/>
            <person name="Chiovitti A."/>
            <person name="Davis A.K."/>
            <person name="Demarest M.S."/>
            <person name="Detter J.C."/>
            <person name="Glavina T."/>
            <person name="Goodstein D."/>
            <person name="Hadi M.Z."/>
            <person name="Hellsten U."/>
            <person name="Hildebrand M."/>
            <person name="Jenkins B.D."/>
            <person name="Jurka J."/>
            <person name="Kapitonov V.V."/>
            <person name="Kroger N."/>
            <person name="Lau W.W."/>
            <person name="Lane T.W."/>
            <person name="Larimer F.W."/>
            <person name="Lippmeier J.C."/>
            <person name="Lucas S."/>
            <person name="Medina M."/>
            <person name="Montsant A."/>
            <person name="Obornik M."/>
            <person name="Parker M.S."/>
            <person name="Palenik B."/>
            <person name="Pazour G.J."/>
            <person name="Richardson P.M."/>
            <person name="Rynearson T.A."/>
            <person name="Saito M.A."/>
            <person name="Schwartz D.C."/>
            <person name="Thamatrakoln K."/>
            <person name="Valentin K."/>
            <person name="Vardi A."/>
            <person name="Wilkerson F.P."/>
            <person name="Rokhsar D.S."/>
        </authorList>
    </citation>
    <scope>NUCLEOTIDE SEQUENCE [LARGE SCALE GENOMIC DNA]</scope>
    <source>
        <strain evidence="1 2">CCMP1335</strain>
    </source>
</reference>
<sequence>SRDEIKSVVYSEVQGQQAIDLHTHLLPPSHGALCLWGIDELLTYHYLVAEFFMSASTISPEEFYAMNKMQQADLIWNALFIERSPISEAARGVLTTLVALGLKSHVKDRDLTAIRRFYDGFRNDGLAGAERFVDMTYKVSGVRHAIMTNIPFDSTEAMHWRPKKKYPNTFKSALRVDPLLAGDRTTIEAALKASGYGNTLADARQYLHDWCDTINPEYMMASTPHDFSLPGGGGTLAGVLMPVCEERNLPLALKIGAHRAVNPSLLSAGDGMVAFADTASLARLCSKFPKVRFLATFLSRANQHEACVLANKFNNLHLYGCWWYCNNPSIIQEITTMRVEMLGTAFTAQHSDARVVDQLIYKWSHSRAVIAKVLATEYDKSLCSGWIATREEIRRDVWRLFGGSYEAFM</sequence>
<dbReference type="Gene3D" id="1.10.2020.10">
    <property type="entry name" value="uronate isomerase, domain 2, chain A"/>
    <property type="match status" value="1"/>
</dbReference>
<dbReference type="OMA" id="FGCWWFL"/>
<dbReference type="InterPro" id="IPR032466">
    <property type="entry name" value="Metal_Hydrolase"/>
</dbReference>
<dbReference type="SUPFAM" id="SSF51556">
    <property type="entry name" value="Metallo-dependent hydrolases"/>
    <property type="match status" value="1"/>
</dbReference>
<dbReference type="PaxDb" id="35128-Thaps264628"/>
<dbReference type="Gene3D" id="3.20.20.140">
    <property type="entry name" value="Metal-dependent hydrolases"/>
    <property type="match status" value="1"/>
</dbReference>
<dbReference type="KEGG" id="tps:THAPSDRAFT_264628"/>
<reference evidence="1 2" key="2">
    <citation type="journal article" date="2008" name="Nature">
        <title>The Phaeodactylum genome reveals the evolutionary history of diatom genomes.</title>
        <authorList>
            <person name="Bowler C."/>
            <person name="Allen A.E."/>
            <person name="Badger J.H."/>
            <person name="Grimwood J."/>
            <person name="Jabbari K."/>
            <person name="Kuo A."/>
            <person name="Maheswari U."/>
            <person name="Martens C."/>
            <person name="Maumus F."/>
            <person name="Otillar R.P."/>
            <person name="Rayko E."/>
            <person name="Salamov A."/>
            <person name="Vandepoele K."/>
            <person name="Beszteri B."/>
            <person name="Gruber A."/>
            <person name="Heijde M."/>
            <person name="Katinka M."/>
            <person name="Mock T."/>
            <person name="Valentin K."/>
            <person name="Verret F."/>
            <person name="Berges J.A."/>
            <person name="Brownlee C."/>
            <person name="Cadoret J.P."/>
            <person name="Chiovitti A."/>
            <person name="Choi C.J."/>
            <person name="Coesel S."/>
            <person name="De Martino A."/>
            <person name="Detter J.C."/>
            <person name="Durkin C."/>
            <person name="Falciatore A."/>
            <person name="Fournet J."/>
            <person name="Haruta M."/>
            <person name="Huysman M.J."/>
            <person name="Jenkins B.D."/>
            <person name="Jiroutova K."/>
            <person name="Jorgensen R.E."/>
            <person name="Joubert Y."/>
            <person name="Kaplan A."/>
            <person name="Kroger N."/>
            <person name="Kroth P.G."/>
            <person name="La Roche J."/>
            <person name="Lindquist E."/>
            <person name="Lommer M."/>
            <person name="Martin-Jezequel V."/>
            <person name="Lopez P.J."/>
            <person name="Lucas S."/>
            <person name="Mangogna M."/>
            <person name="McGinnis K."/>
            <person name="Medlin L.K."/>
            <person name="Montsant A."/>
            <person name="Oudot-Le Secq M.P."/>
            <person name="Napoli C."/>
            <person name="Obornik M."/>
            <person name="Parker M.S."/>
            <person name="Petit J.L."/>
            <person name="Porcel B.M."/>
            <person name="Poulsen N."/>
            <person name="Robison M."/>
            <person name="Rychlewski L."/>
            <person name="Rynearson T.A."/>
            <person name="Schmutz J."/>
            <person name="Shapiro H."/>
            <person name="Siaut M."/>
            <person name="Stanley M."/>
            <person name="Sussman M.R."/>
            <person name="Taylor A.R."/>
            <person name="Vardi A."/>
            <person name="von Dassow P."/>
            <person name="Vyverman W."/>
            <person name="Willis A."/>
            <person name="Wyrwicz L.S."/>
            <person name="Rokhsar D.S."/>
            <person name="Weissenbach J."/>
            <person name="Armbrust E.V."/>
            <person name="Green B.R."/>
            <person name="Van de Peer Y."/>
            <person name="Grigoriev I.V."/>
        </authorList>
    </citation>
    <scope>NUCLEOTIDE SEQUENCE [LARGE SCALE GENOMIC DNA]</scope>
    <source>
        <strain evidence="1 2">CCMP1335</strain>
    </source>
</reference>
<name>B8LDM9_THAPS</name>
<dbReference type="AlphaFoldDB" id="B8LDM9"/>
<evidence type="ECO:0000313" key="1">
    <source>
        <dbReference type="EMBL" id="EED86609.1"/>
    </source>
</evidence>
<evidence type="ECO:0000313" key="2">
    <source>
        <dbReference type="Proteomes" id="UP000001449"/>
    </source>
</evidence>
<keyword evidence="2" id="KW-1185">Reference proteome</keyword>
<dbReference type="RefSeq" id="XP_002297141.1">
    <property type="nucleotide sequence ID" value="XM_002297105.1"/>
</dbReference>
<evidence type="ECO:0008006" key="3">
    <source>
        <dbReference type="Google" id="ProtNLM"/>
    </source>
</evidence>
<dbReference type="eggNOG" id="ENOG502QT1C">
    <property type="taxonomic scope" value="Eukaryota"/>
</dbReference>
<protein>
    <recommendedName>
        <fullName evidence="3">Glucuronate isomerase</fullName>
    </recommendedName>
</protein>
<dbReference type="HOGENOM" id="CLU_029823_0_0_1"/>
<feature type="non-terminal residue" evidence="1">
    <location>
        <position position="1"/>
    </location>
</feature>
<dbReference type="EMBL" id="DS999420">
    <property type="protein sequence ID" value="EED86609.1"/>
    <property type="molecule type" value="Genomic_DNA"/>
</dbReference>
<gene>
    <name evidence="1" type="ORF">THAPSDRAFT_264628</name>
</gene>
<dbReference type="GeneID" id="7451810"/>
<dbReference type="InParanoid" id="B8LDM9"/>
<feature type="non-terminal residue" evidence="1">
    <location>
        <position position="409"/>
    </location>
</feature>